<reference evidence="4" key="1">
    <citation type="journal article" date="2019" name="Int. J. Syst. Evol. Microbiol.">
        <title>The Global Catalogue of Microorganisms (GCM) 10K type strain sequencing project: providing services to taxonomists for standard genome sequencing and annotation.</title>
        <authorList>
            <consortium name="The Broad Institute Genomics Platform"/>
            <consortium name="The Broad Institute Genome Sequencing Center for Infectious Disease"/>
            <person name="Wu L."/>
            <person name="Ma J."/>
        </authorList>
    </citation>
    <scope>NUCLEOTIDE SEQUENCE [LARGE SCALE GENOMIC DNA]</scope>
    <source>
        <strain evidence="4">CCUG 43114</strain>
    </source>
</reference>
<comment type="caution">
    <text evidence="3">The sequence shown here is derived from an EMBL/GenBank/DDBJ whole genome shotgun (WGS) entry which is preliminary data.</text>
</comment>
<evidence type="ECO:0000259" key="2">
    <source>
        <dbReference type="Pfam" id="PF00857"/>
    </source>
</evidence>
<keyword evidence="1 3" id="KW-0378">Hydrolase</keyword>
<dbReference type="EMBL" id="JBHSLD010000001">
    <property type="protein sequence ID" value="MFC5379395.1"/>
    <property type="molecule type" value="Genomic_DNA"/>
</dbReference>
<feature type="domain" description="Isochorismatase-like" evidence="2">
    <location>
        <begin position="23"/>
        <end position="167"/>
    </location>
</feature>
<protein>
    <submittedName>
        <fullName evidence="3">Cysteine hydrolase family protein</fullName>
        <ecNumber evidence="3">3.-.-.-</ecNumber>
    </submittedName>
</protein>
<organism evidence="3 4">
    <name type="scientific">Aquipuribacter nitratireducens</name>
    <dbReference type="NCBI Taxonomy" id="650104"/>
    <lineage>
        <taxon>Bacteria</taxon>
        <taxon>Bacillati</taxon>
        <taxon>Actinomycetota</taxon>
        <taxon>Actinomycetes</taxon>
        <taxon>Micrococcales</taxon>
        <taxon>Intrasporangiaceae</taxon>
        <taxon>Aquipuribacter</taxon>
    </lineage>
</organism>
<dbReference type="RefSeq" id="WP_340266456.1">
    <property type="nucleotide sequence ID" value="NZ_JBBEOG010000001.1"/>
</dbReference>
<dbReference type="PANTHER" id="PTHR43540:SF1">
    <property type="entry name" value="ISOCHORISMATASE HYDROLASE"/>
    <property type="match status" value="1"/>
</dbReference>
<gene>
    <name evidence="3" type="ORF">ACFPJ6_01195</name>
</gene>
<dbReference type="SUPFAM" id="SSF52499">
    <property type="entry name" value="Isochorismatase-like hydrolases"/>
    <property type="match status" value="1"/>
</dbReference>
<dbReference type="InterPro" id="IPR000868">
    <property type="entry name" value="Isochorismatase-like_dom"/>
</dbReference>
<sequence>MSDTTTVPAARLETTDVRLDADTALVVVDVQDGFDDPAWGTRDNAGAEAAVAALVAAWRGSGRPVVLVRHDSAHAASPLHPTSPGNAYKGEVTEALGGASPDLLVTKTVNSSFHGTPDLAAWLRERGTRQLVVCGVQTNFCCETTARVGANLGFDVLYALDATWTYDLPGFSGGTVPASLLREVTATNLANEFCRVVRTATLLEAAGRG</sequence>
<dbReference type="PANTHER" id="PTHR43540">
    <property type="entry name" value="PEROXYUREIDOACRYLATE/UREIDOACRYLATE AMIDOHYDROLASE-RELATED"/>
    <property type="match status" value="1"/>
</dbReference>
<dbReference type="Proteomes" id="UP001596122">
    <property type="component" value="Unassembled WGS sequence"/>
</dbReference>
<dbReference type="EC" id="3.-.-.-" evidence="3"/>
<evidence type="ECO:0000313" key="4">
    <source>
        <dbReference type="Proteomes" id="UP001596122"/>
    </source>
</evidence>
<evidence type="ECO:0000256" key="1">
    <source>
        <dbReference type="ARBA" id="ARBA00022801"/>
    </source>
</evidence>
<accession>A0ABW0GJY4</accession>
<dbReference type="Gene3D" id="3.40.50.850">
    <property type="entry name" value="Isochorismatase-like"/>
    <property type="match status" value="1"/>
</dbReference>
<dbReference type="GO" id="GO:0016787">
    <property type="term" value="F:hydrolase activity"/>
    <property type="evidence" value="ECO:0007669"/>
    <property type="project" value="UniProtKB-KW"/>
</dbReference>
<dbReference type="Pfam" id="PF00857">
    <property type="entry name" value="Isochorismatase"/>
    <property type="match status" value="1"/>
</dbReference>
<dbReference type="InterPro" id="IPR050272">
    <property type="entry name" value="Isochorismatase-like_hydrls"/>
</dbReference>
<evidence type="ECO:0000313" key="3">
    <source>
        <dbReference type="EMBL" id="MFC5379395.1"/>
    </source>
</evidence>
<dbReference type="InterPro" id="IPR036380">
    <property type="entry name" value="Isochorismatase-like_sf"/>
</dbReference>
<keyword evidence="4" id="KW-1185">Reference proteome</keyword>
<dbReference type="CDD" id="cd01014">
    <property type="entry name" value="nicotinamidase_related"/>
    <property type="match status" value="1"/>
</dbReference>
<name>A0ABW0GJY4_9MICO</name>
<proteinExistence type="predicted"/>